<evidence type="ECO:0000256" key="3">
    <source>
        <dbReference type="ARBA" id="ARBA00022679"/>
    </source>
</evidence>
<evidence type="ECO:0000256" key="1">
    <source>
        <dbReference type="ARBA" id="ARBA00007150"/>
    </source>
</evidence>
<comment type="catalytic activity">
    <reaction evidence="7">
        <text>L-cysteinyl-[prolipoprotein] + a 1,2-diacyl-sn-glycero-3-phospho-(1'-sn-glycerol) = an S-1,2-diacyl-sn-glyceryl-L-cysteinyl-[prolipoprotein] + sn-glycerol 1-phosphate + H(+)</text>
        <dbReference type="Rhea" id="RHEA:56712"/>
        <dbReference type="Rhea" id="RHEA-COMP:14679"/>
        <dbReference type="Rhea" id="RHEA-COMP:14680"/>
        <dbReference type="ChEBI" id="CHEBI:15378"/>
        <dbReference type="ChEBI" id="CHEBI:29950"/>
        <dbReference type="ChEBI" id="CHEBI:57685"/>
        <dbReference type="ChEBI" id="CHEBI:64716"/>
        <dbReference type="ChEBI" id="CHEBI:140658"/>
        <dbReference type="EC" id="2.5.1.145"/>
    </reaction>
</comment>
<organism evidence="8 9">
    <name type="scientific">Thermoanaerobaculum aquaticum</name>
    <dbReference type="NCBI Taxonomy" id="1312852"/>
    <lineage>
        <taxon>Bacteria</taxon>
        <taxon>Pseudomonadati</taxon>
        <taxon>Acidobacteriota</taxon>
        <taxon>Thermoanaerobaculia</taxon>
        <taxon>Thermoanaerobaculales</taxon>
        <taxon>Thermoanaerobaculaceae</taxon>
        <taxon>Thermoanaerobaculum</taxon>
    </lineage>
</organism>
<dbReference type="HAMAP" id="MF_01147">
    <property type="entry name" value="Lgt"/>
    <property type="match status" value="1"/>
</dbReference>
<feature type="transmembrane region" description="Helical" evidence="7">
    <location>
        <begin position="45"/>
        <end position="66"/>
    </location>
</feature>
<dbReference type="Proteomes" id="UP000027284">
    <property type="component" value="Unassembled WGS sequence"/>
</dbReference>
<name>A0A062XYA2_9BACT</name>
<evidence type="ECO:0000256" key="4">
    <source>
        <dbReference type="ARBA" id="ARBA00022692"/>
    </source>
</evidence>
<evidence type="ECO:0000313" key="8">
    <source>
        <dbReference type="EMBL" id="KDA53116.1"/>
    </source>
</evidence>
<dbReference type="Pfam" id="PF01790">
    <property type="entry name" value="LGT"/>
    <property type="match status" value="1"/>
</dbReference>
<keyword evidence="4 7" id="KW-0812">Transmembrane</keyword>
<dbReference type="UniPathway" id="UPA00664"/>
<keyword evidence="6 7" id="KW-0472">Membrane</keyword>
<feature type="transmembrane region" description="Helical" evidence="7">
    <location>
        <begin position="198"/>
        <end position="217"/>
    </location>
</feature>
<evidence type="ECO:0000256" key="7">
    <source>
        <dbReference type="HAMAP-Rule" id="MF_01147"/>
    </source>
</evidence>
<keyword evidence="5 7" id="KW-1133">Transmembrane helix</keyword>
<dbReference type="PANTHER" id="PTHR30589:SF0">
    <property type="entry name" value="PHOSPHATIDYLGLYCEROL--PROLIPOPROTEIN DIACYLGLYCERYL TRANSFERASE"/>
    <property type="match status" value="1"/>
</dbReference>
<dbReference type="EMBL" id="JMFG01000030">
    <property type="protein sequence ID" value="KDA53116.1"/>
    <property type="molecule type" value="Genomic_DNA"/>
</dbReference>
<feature type="transmembrane region" description="Helical" evidence="7">
    <location>
        <begin position="229"/>
        <end position="253"/>
    </location>
</feature>
<dbReference type="PANTHER" id="PTHR30589">
    <property type="entry name" value="PROLIPOPROTEIN DIACYLGLYCERYL TRANSFERASE"/>
    <property type="match status" value="1"/>
</dbReference>
<comment type="similarity">
    <text evidence="1 7">Belongs to the Lgt family.</text>
</comment>
<feature type="transmembrane region" description="Helical" evidence="7">
    <location>
        <begin position="13"/>
        <end position="33"/>
    </location>
</feature>
<keyword evidence="2 7" id="KW-1003">Cell membrane</keyword>
<comment type="caution">
    <text evidence="8">The sequence shown here is derived from an EMBL/GenBank/DDBJ whole genome shotgun (WGS) entry which is preliminary data.</text>
</comment>
<dbReference type="GO" id="GO:0005886">
    <property type="term" value="C:plasma membrane"/>
    <property type="evidence" value="ECO:0007669"/>
    <property type="project" value="UniProtKB-SubCell"/>
</dbReference>
<sequence>MHPILIDLGFIELPTYGVLLAVGLVLGLWTARLRAQKAGLPPEKVVDFGVWVVLGGLLGGKVLLVVTDPSYLASFQGLLSLLRAGGVFYGGLLGALLLAVVLVRRWRLPFWPLADSLAPSVALGHFFGRLGCFFAGCCYGASCHAPWAVVFSDPKAAAISGTPLGVPLHPTQLYEAAFNLANYAFLAWLFRKSVQGGLGGQVLGFYLVNYGVARFVIEFFRGDADRGFVLGGLLSTSQAIALLMVPVGVLLTIRGFRRART</sequence>
<dbReference type="OrthoDB" id="871140at2"/>
<dbReference type="GO" id="GO:0042158">
    <property type="term" value="P:lipoprotein biosynthetic process"/>
    <property type="evidence" value="ECO:0007669"/>
    <property type="project" value="UniProtKB-UniRule"/>
</dbReference>
<feature type="transmembrane region" description="Helical" evidence="7">
    <location>
        <begin position="86"/>
        <end position="103"/>
    </location>
</feature>
<dbReference type="NCBIfam" id="TIGR00544">
    <property type="entry name" value="lgt"/>
    <property type="match status" value="1"/>
</dbReference>
<comment type="pathway">
    <text evidence="7">Protein modification; lipoprotein biosynthesis (diacylglyceryl transfer).</text>
</comment>
<dbReference type="GO" id="GO:0008961">
    <property type="term" value="F:phosphatidylglycerol-prolipoprotein diacylglyceryl transferase activity"/>
    <property type="evidence" value="ECO:0007669"/>
    <property type="project" value="UniProtKB-UniRule"/>
</dbReference>
<dbReference type="EC" id="2.5.1.145" evidence="7"/>
<proteinExistence type="inferred from homology"/>
<dbReference type="STRING" id="1312852.EG19_07610"/>
<comment type="function">
    <text evidence="7">Catalyzes the transfer of the diacylglyceryl group from phosphatidylglycerol to the sulfhydryl group of the N-terminal cysteine of a prolipoprotein, the first step in the formation of mature lipoproteins.</text>
</comment>
<protein>
    <recommendedName>
        <fullName evidence="7">Phosphatidylglycerol--prolipoprotein diacylglyceryl transferase</fullName>
        <ecNumber evidence="7">2.5.1.145</ecNumber>
    </recommendedName>
</protein>
<keyword evidence="3 7" id="KW-0808">Transferase</keyword>
<comment type="subcellular location">
    <subcellularLocation>
        <location evidence="7">Cell membrane</location>
        <topology evidence="7">Multi-pass membrane protein</topology>
    </subcellularLocation>
</comment>
<evidence type="ECO:0000256" key="2">
    <source>
        <dbReference type="ARBA" id="ARBA00022475"/>
    </source>
</evidence>
<evidence type="ECO:0000313" key="9">
    <source>
        <dbReference type="Proteomes" id="UP000027284"/>
    </source>
</evidence>
<dbReference type="InterPro" id="IPR001640">
    <property type="entry name" value="Lgt"/>
</dbReference>
<accession>A0A062XYA2</accession>
<reference evidence="8 9" key="1">
    <citation type="submission" date="2014-04" db="EMBL/GenBank/DDBJ databases">
        <title>The Genome Sequence of Thermoanaerobaculum aquaticum MP-01, The First Cultivated Group 23 Acidobacterium.</title>
        <authorList>
            <person name="Stamps B.W."/>
            <person name="Losey N.A."/>
            <person name="Lawson P.A."/>
            <person name="Stevenson B.S."/>
        </authorList>
    </citation>
    <scope>NUCLEOTIDE SEQUENCE [LARGE SCALE GENOMIC DNA]</scope>
    <source>
        <strain evidence="8 9">MP-01</strain>
    </source>
</reference>
<feature type="binding site" evidence="7">
    <location>
        <position position="129"/>
    </location>
    <ligand>
        <name>a 1,2-diacyl-sn-glycero-3-phospho-(1'-sn-glycerol)</name>
        <dbReference type="ChEBI" id="CHEBI:64716"/>
    </ligand>
</feature>
<dbReference type="AlphaFoldDB" id="A0A062XYA2"/>
<evidence type="ECO:0000256" key="5">
    <source>
        <dbReference type="ARBA" id="ARBA00022989"/>
    </source>
</evidence>
<dbReference type="RefSeq" id="WP_038050190.1">
    <property type="nucleotide sequence ID" value="NZ_JMFG01000030.1"/>
</dbReference>
<keyword evidence="9" id="KW-1185">Reference proteome</keyword>
<gene>
    <name evidence="7" type="primary">lgt</name>
    <name evidence="8" type="ORF">EG19_07610</name>
</gene>
<evidence type="ECO:0000256" key="6">
    <source>
        <dbReference type="ARBA" id="ARBA00023136"/>
    </source>
</evidence>